<evidence type="ECO:0000313" key="2">
    <source>
        <dbReference type="EMBL" id="EEB13804.1"/>
    </source>
</evidence>
<evidence type="ECO:0000256" key="1">
    <source>
        <dbReference type="SAM" id="Phobius"/>
    </source>
</evidence>
<keyword evidence="1" id="KW-0472">Membrane</keyword>
<dbReference type="KEGG" id="phu:Phum_PHUM259020"/>
<evidence type="ECO:0000313" key="4">
    <source>
        <dbReference type="Proteomes" id="UP000009046"/>
    </source>
</evidence>
<dbReference type="HOGENOM" id="CLU_2280733_0_0_1"/>
<keyword evidence="1" id="KW-1133">Transmembrane helix</keyword>
<evidence type="ECO:0000313" key="3">
    <source>
        <dbReference type="EnsemblMetazoa" id="PHUM259020-PA"/>
    </source>
</evidence>
<name>E0VK98_PEDHC</name>
<organism>
    <name type="scientific">Pediculus humanus subsp. corporis</name>
    <name type="common">Body louse</name>
    <dbReference type="NCBI Taxonomy" id="121224"/>
    <lineage>
        <taxon>Eukaryota</taxon>
        <taxon>Metazoa</taxon>
        <taxon>Ecdysozoa</taxon>
        <taxon>Arthropoda</taxon>
        <taxon>Hexapoda</taxon>
        <taxon>Insecta</taxon>
        <taxon>Pterygota</taxon>
        <taxon>Neoptera</taxon>
        <taxon>Paraneoptera</taxon>
        <taxon>Psocodea</taxon>
        <taxon>Troctomorpha</taxon>
        <taxon>Phthiraptera</taxon>
        <taxon>Anoplura</taxon>
        <taxon>Pediculidae</taxon>
        <taxon>Pediculus</taxon>
    </lineage>
</organism>
<dbReference type="VEuPathDB" id="VectorBase:PHUM259020"/>
<dbReference type="EMBL" id="DS235240">
    <property type="protein sequence ID" value="EEB13804.1"/>
    <property type="molecule type" value="Genomic_DNA"/>
</dbReference>
<sequence length="102" mass="12377">MVPTGKVGPITPKKVIPEVLPSKPYREPAQVWERVDEGPNPYKPPVYKYTLLDFARKYGRKTLIPPPEDEYYKVNIKIFYLFFFFFYMLYIIYFFFSRHHQE</sequence>
<keyword evidence="4" id="KW-1185">Reference proteome</keyword>
<keyword evidence="1" id="KW-0812">Transmembrane</keyword>
<dbReference type="EMBL" id="AAZO01002999">
    <property type="status" value="NOT_ANNOTATED_CDS"/>
    <property type="molecule type" value="Genomic_DNA"/>
</dbReference>
<dbReference type="AlphaFoldDB" id="E0VK98"/>
<dbReference type="GeneID" id="8235354"/>
<reference evidence="3" key="3">
    <citation type="submission" date="2020-05" db="UniProtKB">
        <authorList>
            <consortium name="EnsemblMetazoa"/>
        </authorList>
    </citation>
    <scope>IDENTIFICATION</scope>
    <source>
        <strain evidence="3">USDA</strain>
    </source>
</reference>
<dbReference type="InParanoid" id="E0VK98"/>
<gene>
    <name evidence="3" type="primary">8235354</name>
    <name evidence="2" type="ORF">Phum_PHUM259020</name>
</gene>
<dbReference type="CTD" id="8235354"/>
<reference evidence="2" key="1">
    <citation type="submission" date="2007-04" db="EMBL/GenBank/DDBJ databases">
        <title>Annotation of Pediculus humanus corporis strain USDA.</title>
        <authorList>
            <person name="Kirkness E."/>
            <person name="Hannick L."/>
            <person name="Hass B."/>
            <person name="Bruggner R."/>
            <person name="Lawson D."/>
            <person name="Bidwell S."/>
            <person name="Joardar V."/>
            <person name="Caler E."/>
            <person name="Walenz B."/>
            <person name="Inman J."/>
            <person name="Schobel S."/>
            <person name="Galinsky K."/>
            <person name="Amedeo P."/>
            <person name="Strausberg R."/>
        </authorList>
    </citation>
    <scope>NUCLEOTIDE SEQUENCE</scope>
    <source>
        <strain evidence="2">USDA</strain>
    </source>
</reference>
<accession>E0VK98</accession>
<dbReference type="RefSeq" id="XP_002426542.1">
    <property type="nucleotide sequence ID" value="XM_002426497.1"/>
</dbReference>
<protein>
    <submittedName>
        <fullName evidence="2 3">Uncharacterized protein</fullName>
    </submittedName>
</protein>
<dbReference type="Proteomes" id="UP000009046">
    <property type="component" value="Unassembled WGS sequence"/>
</dbReference>
<feature type="transmembrane region" description="Helical" evidence="1">
    <location>
        <begin position="78"/>
        <end position="96"/>
    </location>
</feature>
<dbReference type="EnsemblMetazoa" id="PHUM259020-RA">
    <property type="protein sequence ID" value="PHUM259020-PA"/>
    <property type="gene ID" value="PHUM259020"/>
</dbReference>
<proteinExistence type="predicted"/>
<reference evidence="2" key="2">
    <citation type="submission" date="2007-04" db="EMBL/GenBank/DDBJ databases">
        <title>The genome of the human body louse.</title>
        <authorList>
            <consortium name="The Human Body Louse Genome Consortium"/>
            <person name="Kirkness E."/>
            <person name="Walenz B."/>
            <person name="Hass B."/>
            <person name="Bruggner R."/>
            <person name="Strausberg R."/>
        </authorList>
    </citation>
    <scope>NUCLEOTIDE SEQUENCE</scope>
    <source>
        <strain evidence="2">USDA</strain>
    </source>
</reference>